<comment type="caution">
    <text evidence="2">The sequence shown here is derived from an EMBL/GenBank/DDBJ whole genome shotgun (WGS) entry which is preliminary data.</text>
</comment>
<feature type="region of interest" description="Disordered" evidence="1">
    <location>
        <begin position="22"/>
        <end position="58"/>
    </location>
</feature>
<evidence type="ECO:0000313" key="3">
    <source>
        <dbReference type="Proteomes" id="UP000706124"/>
    </source>
</evidence>
<sequence length="88" mass="9867">MNELYPPDGLPQETYQVAYVFDPQEDTHPPHKKRRVARPPRRGDGDGGGTSPSSSFVPLLNGVEGEEFVRLRRGVFGEAWGFVRGRIE</sequence>
<dbReference type="AlphaFoldDB" id="A0A9P7MCP3"/>
<organism evidence="2 3">
    <name type="scientific">Claviceps pazoutovae</name>
    <dbReference type="NCBI Taxonomy" id="1649127"/>
    <lineage>
        <taxon>Eukaryota</taxon>
        <taxon>Fungi</taxon>
        <taxon>Dikarya</taxon>
        <taxon>Ascomycota</taxon>
        <taxon>Pezizomycotina</taxon>
        <taxon>Sordariomycetes</taxon>
        <taxon>Hypocreomycetidae</taxon>
        <taxon>Hypocreales</taxon>
        <taxon>Clavicipitaceae</taxon>
        <taxon>Claviceps</taxon>
    </lineage>
</organism>
<dbReference type="EMBL" id="SRPO01000167">
    <property type="protein sequence ID" value="KAG5937957.1"/>
    <property type="molecule type" value="Genomic_DNA"/>
</dbReference>
<name>A0A9P7MCP3_9HYPO</name>
<feature type="compositionally biased region" description="Basic residues" evidence="1">
    <location>
        <begin position="30"/>
        <end position="40"/>
    </location>
</feature>
<protein>
    <submittedName>
        <fullName evidence="2">Uncharacterized protein</fullName>
    </submittedName>
</protein>
<dbReference type="Proteomes" id="UP000706124">
    <property type="component" value="Unassembled WGS sequence"/>
</dbReference>
<evidence type="ECO:0000256" key="1">
    <source>
        <dbReference type="SAM" id="MobiDB-lite"/>
    </source>
</evidence>
<evidence type="ECO:0000313" key="2">
    <source>
        <dbReference type="EMBL" id="KAG5937957.1"/>
    </source>
</evidence>
<proteinExistence type="predicted"/>
<keyword evidence="3" id="KW-1185">Reference proteome</keyword>
<accession>A0A9P7MCP3</accession>
<feature type="non-terminal residue" evidence="2">
    <location>
        <position position="88"/>
    </location>
</feature>
<reference evidence="2 3" key="1">
    <citation type="journal article" date="2020" name="bioRxiv">
        <title>Whole genome comparisons of ergot fungi reveals the divergence and evolution of species within the genus Claviceps are the result of varying mechanisms driving genome evolution and host range expansion.</title>
        <authorList>
            <person name="Wyka S.A."/>
            <person name="Mondo S.J."/>
            <person name="Liu M."/>
            <person name="Dettman J."/>
            <person name="Nalam V."/>
            <person name="Broders K.D."/>
        </authorList>
    </citation>
    <scope>NUCLEOTIDE SEQUENCE [LARGE SCALE GENOMIC DNA]</scope>
    <source>
        <strain evidence="2 3">CCC 1485</strain>
    </source>
</reference>
<gene>
    <name evidence="2" type="ORF">E4U60_001606</name>
</gene>